<organism evidence="6 7">
    <name type="scientific">Mycobacterium paraffinicum</name>
    <dbReference type="NCBI Taxonomy" id="53378"/>
    <lineage>
        <taxon>Bacteria</taxon>
        <taxon>Bacillati</taxon>
        <taxon>Actinomycetota</taxon>
        <taxon>Actinomycetes</taxon>
        <taxon>Mycobacteriales</taxon>
        <taxon>Mycobacteriaceae</taxon>
        <taxon>Mycobacterium</taxon>
    </lineage>
</organism>
<dbReference type="STRING" id="53378.BRW65_16730"/>
<dbReference type="PANTHER" id="PTHR30136:SF39">
    <property type="entry name" value="TRANSCRIPTIONAL REGULATORY PROTEIN"/>
    <property type="match status" value="1"/>
</dbReference>
<dbReference type="Pfam" id="PF09339">
    <property type="entry name" value="HTH_IclR"/>
    <property type="match status" value="1"/>
</dbReference>
<evidence type="ECO:0000313" key="7">
    <source>
        <dbReference type="Proteomes" id="UP000186438"/>
    </source>
</evidence>
<keyword evidence="3" id="KW-0804">Transcription</keyword>
<evidence type="ECO:0000256" key="1">
    <source>
        <dbReference type="ARBA" id="ARBA00023015"/>
    </source>
</evidence>
<dbReference type="AlphaFoldDB" id="A0A1Q4HT47"/>
<dbReference type="GO" id="GO:0045892">
    <property type="term" value="P:negative regulation of DNA-templated transcription"/>
    <property type="evidence" value="ECO:0007669"/>
    <property type="project" value="TreeGrafter"/>
</dbReference>
<evidence type="ECO:0000256" key="2">
    <source>
        <dbReference type="ARBA" id="ARBA00023125"/>
    </source>
</evidence>
<dbReference type="InterPro" id="IPR036388">
    <property type="entry name" value="WH-like_DNA-bd_sf"/>
</dbReference>
<dbReference type="RefSeq" id="WP_073876517.1">
    <property type="nucleotide sequence ID" value="NZ_MPNT01000014.1"/>
</dbReference>
<dbReference type="InterPro" id="IPR005471">
    <property type="entry name" value="Tscrpt_reg_IclR_N"/>
</dbReference>
<dbReference type="InterPro" id="IPR014757">
    <property type="entry name" value="Tscrpt_reg_IclR_C"/>
</dbReference>
<keyword evidence="2" id="KW-0238">DNA-binding</keyword>
<dbReference type="PROSITE" id="PS51078">
    <property type="entry name" value="ICLR_ED"/>
    <property type="match status" value="1"/>
</dbReference>
<feature type="domain" description="IclR-ED" evidence="5">
    <location>
        <begin position="69"/>
        <end position="252"/>
    </location>
</feature>
<keyword evidence="1" id="KW-0805">Transcription regulation</keyword>
<feature type="domain" description="HTH iclR-type" evidence="4">
    <location>
        <begin position="5"/>
        <end position="68"/>
    </location>
</feature>
<dbReference type="EMBL" id="MPNT01000014">
    <property type="protein sequence ID" value="OJZ72681.1"/>
    <property type="molecule type" value="Genomic_DNA"/>
</dbReference>
<gene>
    <name evidence="6" type="ORF">BRW65_16730</name>
</gene>
<reference evidence="6 7" key="1">
    <citation type="submission" date="2016-11" db="EMBL/GenBank/DDBJ databases">
        <title>Genome sequences of unsequenced Mycobacteria.</title>
        <authorList>
            <person name="Greninger A.L."/>
            <person name="Fang F."/>
            <person name="Jerome K.R."/>
        </authorList>
    </citation>
    <scope>NUCLEOTIDE SEQUENCE [LARGE SCALE GENOMIC DNA]</scope>
    <source>
        <strain evidence="6 7">M11</strain>
    </source>
</reference>
<dbReference type="OrthoDB" id="9807558at2"/>
<dbReference type="Proteomes" id="UP000186438">
    <property type="component" value="Unassembled WGS sequence"/>
</dbReference>
<evidence type="ECO:0000313" key="6">
    <source>
        <dbReference type="EMBL" id="OJZ72681.1"/>
    </source>
</evidence>
<evidence type="ECO:0000256" key="3">
    <source>
        <dbReference type="ARBA" id="ARBA00023163"/>
    </source>
</evidence>
<dbReference type="InterPro" id="IPR029016">
    <property type="entry name" value="GAF-like_dom_sf"/>
</dbReference>
<accession>A0A1Q4HT47</accession>
<dbReference type="Gene3D" id="3.30.450.40">
    <property type="match status" value="1"/>
</dbReference>
<sequence>MGESTGVVNRVAAVLRVIAERGVVGASTTDVARHSGVPRPSAHRLLQALHAQGLVDRDQRSGRWYLGPEVYILGAAAAPRFDVTEKAVQCVHRLAIETGESAFFSLRRGDHTVVMLQEDGDFPIRSHVLHEGARFPLGVVSAGLAVLAYLSDDYIQTYLDRVDLVTRWGQAHSTAAVRAGIAETRRRGWATNPGLVVPGSWGMAAAVFDASRSPIGALTITGIEQRFGDDRRGGLGQLLLRESNHLSKLIVGAPR</sequence>
<name>A0A1Q4HT47_9MYCO</name>
<dbReference type="GO" id="GO:0003677">
    <property type="term" value="F:DNA binding"/>
    <property type="evidence" value="ECO:0007669"/>
    <property type="project" value="UniProtKB-KW"/>
</dbReference>
<dbReference type="SUPFAM" id="SSF46785">
    <property type="entry name" value="Winged helix' DNA-binding domain"/>
    <property type="match status" value="1"/>
</dbReference>
<dbReference type="SMART" id="SM00346">
    <property type="entry name" value="HTH_ICLR"/>
    <property type="match status" value="1"/>
</dbReference>
<dbReference type="PROSITE" id="PS51077">
    <property type="entry name" value="HTH_ICLR"/>
    <property type="match status" value="1"/>
</dbReference>
<evidence type="ECO:0000259" key="5">
    <source>
        <dbReference type="PROSITE" id="PS51078"/>
    </source>
</evidence>
<evidence type="ECO:0000259" key="4">
    <source>
        <dbReference type="PROSITE" id="PS51077"/>
    </source>
</evidence>
<keyword evidence="7" id="KW-1185">Reference proteome</keyword>
<comment type="caution">
    <text evidence="6">The sequence shown here is derived from an EMBL/GenBank/DDBJ whole genome shotgun (WGS) entry which is preliminary data.</text>
</comment>
<dbReference type="SUPFAM" id="SSF55781">
    <property type="entry name" value="GAF domain-like"/>
    <property type="match status" value="1"/>
</dbReference>
<protein>
    <submittedName>
        <fullName evidence="6">IclR family transcriptional regulator</fullName>
    </submittedName>
</protein>
<dbReference type="Gene3D" id="1.10.10.10">
    <property type="entry name" value="Winged helix-like DNA-binding domain superfamily/Winged helix DNA-binding domain"/>
    <property type="match status" value="1"/>
</dbReference>
<dbReference type="Pfam" id="PF01614">
    <property type="entry name" value="IclR_C"/>
    <property type="match status" value="1"/>
</dbReference>
<dbReference type="GO" id="GO:0003700">
    <property type="term" value="F:DNA-binding transcription factor activity"/>
    <property type="evidence" value="ECO:0007669"/>
    <property type="project" value="TreeGrafter"/>
</dbReference>
<proteinExistence type="predicted"/>
<dbReference type="PANTHER" id="PTHR30136">
    <property type="entry name" value="HELIX-TURN-HELIX TRANSCRIPTIONAL REGULATOR, ICLR FAMILY"/>
    <property type="match status" value="1"/>
</dbReference>
<dbReference type="InterPro" id="IPR036390">
    <property type="entry name" value="WH_DNA-bd_sf"/>
</dbReference>
<dbReference type="InterPro" id="IPR050707">
    <property type="entry name" value="HTH_MetabolicPath_Reg"/>
</dbReference>